<feature type="transmembrane region" description="Helical" evidence="12">
    <location>
        <begin position="229"/>
        <end position="248"/>
    </location>
</feature>
<dbReference type="NCBIfam" id="TIGR00813">
    <property type="entry name" value="sss"/>
    <property type="match status" value="1"/>
</dbReference>
<dbReference type="EMBL" id="CP019082">
    <property type="protein sequence ID" value="APW61647.1"/>
    <property type="molecule type" value="Genomic_DNA"/>
</dbReference>
<dbReference type="PROSITE" id="PS50283">
    <property type="entry name" value="NA_SOLUT_SYMP_3"/>
    <property type="match status" value="1"/>
</dbReference>
<dbReference type="RefSeq" id="WP_076347164.1">
    <property type="nucleotide sequence ID" value="NZ_CP019082.1"/>
</dbReference>
<keyword evidence="4" id="KW-1003">Cell membrane</keyword>
<evidence type="ECO:0000256" key="12">
    <source>
        <dbReference type="SAM" id="Phobius"/>
    </source>
</evidence>
<dbReference type="OrthoDB" id="9810181at2"/>
<keyword evidence="10" id="KW-0739">Sodium transport</keyword>
<feature type="transmembrane region" description="Helical" evidence="12">
    <location>
        <begin position="174"/>
        <end position="196"/>
    </location>
</feature>
<feature type="transmembrane region" description="Helical" evidence="12">
    <location>
        <begin position="149"/>
        <end position="167"/>
    </location>
</feature>
<dbReference type="Gene3D" id="1.20.1730.10">
    <property type="entry name" value="Sodium/glucose cotransporter"/>
    <property type="match status" value="1"/>
</dbReference>
<protein>
    <submittedName>
        <fullName evidence="13">Sodium/glucose cotransporter</fullName>
    </submittedName>
</protein>
<organism evidence="13 14">
    <name type="scientific">Paludisphaera borealis</name>
    <dbReference type="NCBI Taxonomy" id="1387353"/>
    <lineage>
        <taxon>Bacteria</taxon>
        <taxon>Pseudomonadati</taxon>
        <taxon>Planctomycetota</taxon>
        <taxon>Planctomycetia</taxon>
        <taxon>Isosphaerales</taxon>
        <taxon>Isosphaeraceae</taxon>
        <taxon>Paludisphaera</taxon>
    </lineage>
</organism>
<feature type="transmembrane region" description="Helical" evidence="12">
    <location>
        <begin position="317"/>
        <end position="338"/>
    </location>
</feature>
<feature type="transmembrane region" description="Helical" evidence="12">
    <location>
        <begin position="117"/>
        <end position="137"/>
    </location>
</feature>
<dbReference type="STRING" id="1387353.BSF38_03172"/>
<dbReference type="GO" id="GO:0005886">
    <property type="term" value="C:plasma membrane"/>
    <property type="evidence" value="ECO:0007669"/>
    <property type="project" value="UniProtKB-SubCell"/>
</dbReference>
<evidence type="ECO:0000256" key="1">
    <source>
        <dbReference type="ARBA" id="ARBA00004651"/>
    </source>
</evidence>
<dbReference type="InterPro" id="IPR038377">
    <property type="entry name" value="Na/Glc_symporter_sf"/>
</dbReference>
<keyword evidence="7" id="KW-0915">Sodium</keyword>
<feature type="transmembrane region" description="Helical" evidence="12">
    <location>
        <begin position="269"/>
        <end position="297"/>
    </location>
</feature>
<dbReference type="PANTHER" id="PTHR42985">
    <property type="entry name" value="SODIUM-COUPLED MONOCARBOXYLATE TRANSPORTER"/>
    <property type="match status" value="1"/>
</dbReference>
<keyword evidence="5 12" id="KW-0812">Transmembrane</keyword>
<gene>
    <name evidence="13" type="primary">sglT_1</name>
    <name evidence="13" type="ORF">BSF38_03172</name>
</gene>
<proteinExistence type="inferred from homology"/>
<dbReference type="Pfam" id="PF00474">
    <property type="entry name" value="SSF"/>
    <property type="match status" value="1"/>
</dbReference>
<evidence type="ECO:0000256" key="7">
    <source>
        <dbReference type="ARBA" id="ARBA00023053"/>
    </source>
</evidence>
<feature type="transmembrane region" description="Helical" evidence="12">
    <location>
        <begin position="395"/>
        <end position="419"/>
    </location>
</feature>
<evidence type="ECO:0000256" key="10">
    <source>
        <dbReference type="ARBA" id="ARBA00023201"/>
    </source>
</evidence>
<feature type="transmembrane region" description="Helical" evidence="12">
    <location>
        <begin position="372"/>
        <end position="389"/>
    </location>
</feature>
<feature type="transmembrane region" description="Helical" evidence="12">
    <location>
        <begin position="450"/>
        <end position="472"/>
    </location>
</feature>
<accession>A0A1U7CRS4</accession>
<dbReference type="PANTHER" id="PTHR42985:SF47">
    <property type="entry name" value="INTEGRAL MEMBRANE TRANSPORT PROTEIN"/>
    <property type="match status" value="1"/>
</dbReference>
<evidence type="ECO:0000256" key="8">
    <source>
        <dbReference type="ARBA" id="ARBA00023065"/>
    </source>
</evidence>
<dbReference type="Proteomes" id="UP000186309">
    <property type="component" value="Chromosome"/>
</dbReference>
<evidence type="ECO:0000256" key="9">
    <source>
        <dbReference type="ARBA" id="ARBA00023136"/>
    </source>
</evidence>
<dbReference type="AlphaFoldDB" id="A0A1U7CRS4"/>
<keyword evidence="3" id="KW-0813">Transport</keyword>
<evidence type="ECO:0000256" key="3">
    <source>
        <dbReference type="ARBA" id="ARBA00022448"/>
    </source>
</evidence>
<feature type="transmembrane region" description="Helical" evidence="12">
    <location>
        <begin position="426"/>
        <end position="444"/>
    </location>
</feature>
<dbReference type="InterPro" id="IPR051163">
    <property type="entry name" value="Sodium:Solute_Symporter_SSF"/>
</dbReference>
<evidence type="ECO:0000256" key="2">
    <source>
        <dbReference type="ARBA" id="ARBA00006434"/>
    </source>
</evidence>
<keyword evidence="14" id="KW-1185">Reference proteome</keyword>
<keyword evidence="6 12" id="KW-1133">Transmembrane helix</keyword>
<dbReference type="InterPro" id="IPR001734">
    <property type="entry name" value="Na/solute_symporter"/>
</dbReference>
<dbReference type="GO" id="GO:0006814">
    <property type="term" value="P:sodium ion transport"/>
    <property type="evidence" value="ECO:0007669"/>
    <property type="project" value="UniProtKB-KW"/>
</dbReference>
<keyword evidence="9 12" id="KW-0472">Membrane</keyword>
<feature type="transmembrane region" description="Helical" evidence="12">
    <location>
        <begin position="43"/>
        <end position="62"/>
    </location>
</feature>
<evidence type="ECO:0000256" key="6">
    <source>
        <dbReference type="ARBA" id="ARBA00022989"/>
    </source>
</evidence>
<evidence type="ECO:0000256" key="4">
    <source>
        <dbReference type="ARBA" id="ARBA00022475"/>
    </source>
</evidence>
<keyword evidence="8" id="KW-0406">Ion transport</keyword>
<evidence type="ECO:0000256" key="11">
    <source>
        <dbReference type="RuleBase" id="RU362091"/>
    </source>
</evidence>
<dbReference type="GO" id="GO:0015293">
    <property type="term" value="F:symporter activity"/>
    <property type="evidence" value="ECO:0007669"/>
    <property type="project" value="TreeGrafter"/>
</dbReference>
<comment type="similarity">
    <text evidence="2 11">Belongs to the sodium:solute symporter (SSF) (TC 2.A.21) family.</text>
</comment>
<feature type="transmembrane region" description="Helical" evidence="12">
    <location>
        <begin position="6"/>
        <end position="23"/>
    </location>
</feature>
<dbReference type="KEGG" id="pbor:BSF38_03172"/>
<evidence type="ECO:0000313" key="13">
    <source>
        <dbReference type="EMBL" id="APW61647.1"/>
    </source>
</evidence>
<evidence type="ECO:0000313" key="14">
    <source>
        <dbReference type="Proteomes" id="UP000186309"/>
    </source>
</evidence>
<name>A0A1U7CRS4_9BACT</name>
<feature type="transmembrane region" description="Helical" evidence="12">
    <location>
        <begin position="74"/>
        <end position="96"/>
    </location>
</feature>
<evidence type="ECO:0000256" key="5">
    <source>
        <dbReference type="ARBA" id="ARBA00022692"/>
    </source>
</evidence>
<dbReference type="CDD" id="cd11493">
    <property type="entry name" value="SLC5sbd_NIS-like_u1"/>
    <property type="match status" value="1"/>
</dbReference>
<sequence>MSPIDVAVIVVYILGCTALGGWIGKGEQGLKGYFLGERNMPAWAVMISIVATETSTVTFLSVPGEAYKGDFLFLQLPMGYLVGRVIVSVLLLPSYFRGRIETAYQVLGNRFGQETRRTASVLFLFTRSLADGLRLFLAAKVLQFVSGWPILYAIIAVEAATIVYTYLGGLKAVIWADVIQFTVYILGALVALYVLVGGLPGGWDQLIETASAAGKFRVFDFSLDLTKPYTFWAGMFGGMILNTATHGADQMMVQRYLAARSQRQAAGALIASGFVVLAQFALFLFIGASLFVFFQVHPPSEPILKPDDAFARFVVDFLPVGVKGLVVAAIFASAMGVLSGSLNASASTLVNDLYRPISGDADERRLVRLSKLVTIVFGCVQASVAWWATGLTQSVVSNALAIASFATGILLGLFLLGILTRRVGQPAALVGMAAGVAAVSFAKFGTPLAWPWFALTGSSTVFVVGLFASLLLPAPDLASAPVSESLQPTS</sequence>
<reference evidence="14" key="1">
    <citation type="submission" date="2016-12" db="EMBL/GenBank/DDBJ databases">
        <title>Comparative genomics of four Isosphaeraceae planctomycetes: a common pool of plasmids and glycoside hydrolase genes.</title>
        <authorList>
            <person name="Ivanova A."/>
        </authorList>
    </citation>
    <scope>NUCLEOTIDE SEQUENCE [LARGE SCALE GENOMIC DNA]</scope>
    <source>
        <strain evidence="14">PX4</strain>
    </source>
</reference>
<comment type="subcellular location">
    <subcellularLocation>
        <location evidence="1">Cell membrane</location>
        <topology evidence="1">Multi-pass membrane protein</topology>
    </subcellularLocation>
</comment>